<evidence type="ECO:0000256" key="1">
    <source>
        <dbReference type="SAM" id="Phobius"/>
    </source>
</evidence>
<protein>
    <recommendedName>
        <fullName evidence="4">Odorant receptor</fullName>
    </recommendedName>
</protein>
<organism evidence="2 3">
    <name type="scientific">Folsomia candida</name>
    <name type="common">Springtail</name>
    <dbReference type="NCBI Taxonomy" id="158441"/>
    <lineage>
        <taxon>Eukaryota</taxon>
        <taxon>Metazoa</taxon>
        <taxon>Ecdysozoa</taxon>
        <taxon>Arthropoda</taxon>
        <taxon>Hexapoda</taxon>
        <taxon>Collembola</taxon>
        <taxon>Entomobryomorpha</taxon>
        <taxon>Isotomoidea</taxon>
        <taxon>Isotomidae</taxon>
        <taxon>Proisotominae</taxon>
        <taxon>Folsomia</taxon>
    </lineage>
</organism>
<feature type="transmembrane region" description="Helical" evidence="1">
    <location>
        <begin position="395"/>
        <end position="415"/>
    </location>
</feature>
<comment type="caution">
    <text evidence="2">The sequence shown here is derived from an EMBL/GenBank/DDBJ whole genome shotgun (WGS) entry which is preliminary data.</text>
</comment>
<keyword evidence="1" id="KW-0472">Membrane</keyword>
<keyword evidence="1" id="KW-0812">Transmembrane</keyword>
<dbReference type="Proteomes" id="UP000198287">
    <property type="component" value="Unassembled WGS sequence"/>
</dbReference>
<accession>A0A226DPX9</accession>
<name>A0A226DPX9_FOLCA</name>
<reference evidence="2 3" key="1">
    <citation type="submission" date="2015-12" db="EMBL/GenBank/DDBJ databases">
        <title>The genome of Folsomia candida.</title>
        <authorList>
            <person name="Faddeeva A."/>
            <person name="Derks M.F."/>
            <person name="Anvar Y."/>
            <person name="Smit S."/>
            <person name="Van Straalen N."/>
            <person name="Roelofs D."/>
        </authorList>
    </citation>
    <scope>NUCLEOTIDE SEQUENCE [LARGE SCALE GENOMIC DNA]</scope>
    <source>
        <strain evidence="2 3">VU population</strain>
        <tissue evidence="2">Whole body</tissue>
    </source>
</reference>
<keyword evidence="1" id="KW-1133">Transmembrane helix</keyword>
<gene>
    <name evidence="2" type="ORF">Fcan01_18351</name>
</gene>
<sequence>MVVTPLMWASWDRYKSLNQHLWLTPIEWNIAKRRLEYHPISKMLIPYLTISFFLLPFHIFCCLSLLFFQLYGSLRMSWLDVSRAGGMLAMATTTLAYESLYLFKGENMVRMANNIITLDQSLCSYGEVLKTKPAKYDSLGIALNAMIILPSASQYLIGIAGMYFKLDPVYLVQKYVSPLILEAWNSGRDVATLENYQDFSLSEICWLIARSSQIITTAQACRALPWMDVMTTLLVHLVLQCIERLDSASERILLQSQGRVERYFGRYSALKIIFLVSAVETGALVSIMMAMGMILSIMCNFTSVKLYGTIPTMVYVSCTLVGVLIQVFVHVMVPMAVNVYEMGKGVAEKWKGLLGRSGNKKYLVRRVKSIKVLGLYAELFGFKMFRCQKSTKRRYYYAILEYTCTALLSLDASWFM</sequence>
<feature type="transmembrane region" description="Helical" evidence="1">
    <location>
        <begin position="84"/>
        <end position="103"/>
    </location>
</feature>
<feature type="transmembrane region" description="Helical" evidence="1">
    <location>
        <begin position="141"/>
        <end position="164"/>
    </location>
</feature>
<feature type="transmembrane region" description="Helical" evidence="1">
    <location>
        <begin position="272"/>
        <end position="294"/>
    </location>
</feature>
<proteinExistence type="predicted"/>
<evidence type="ECO:0008006" key="4">
    <source>
        <dbReference type="Google" id="ProtNLM"/>
    </source>
</evidence>
<keyword evidence="3" id="KW-1185">Reference proteome</keyword>
<feature type="transmembrane region" description="Helical" evidence="1">
    <location>
        <begin position="44"/>
        <end position="72"/>
    </location>
</feature>
<feature type="transmembrane region" description="Helical" evidence="1">
    <location>
        <begin position="314"/>
        <end position="340"/>
    </location>
</feature>
<dbReference type="AlphaFoldDB" id="A0A226DPX9"/>
<evidence type="ECO:0000313" key="2">
    <source>
        <dbReference type="EMBL" id="OXA46904.1"/>
    </source>
</evidence>
<dbReference type="EMBL" id="LNIX01000014">
    <property type="protein sequence ID" value="OXA46904.1"/>
    <property type="molecule type" value="Genomic_DNA"/>
</dbReference>
<evidence type="ECO:0000313" key="3">
    <source>
        <dbReference type="Proteomes" id="UP000198287"/>
    </source>
</evidence>